<dbReference type="GO" id="GO:0003677">
    <property type="term" value="F:DNA binding"/>
    <property type="evidence" value="ECO:0007669"/>
    <property type="project" value="UniProtKB-KW"/>
</dbReference>
<accession>A0A1T1CZ78</accession>
<proteinExistence type="predicted"/>
<protein>
    <recommendedName>
        <fullName evidence="3">Cas12f1-like TNB domain-containing protein</fullName>
    </recommendedName>
</protein>
<dbReference type="InterPro" id="IPR010095">
    <property type="entry name" value="Cas12f1-like_TNB"/>
</dbReference>
<feature type="domain" description="Cas12f1-like TNB" evidence="3">
    <location>
        <begin position="10"/>
        <end position="49"/>
    </location>
</feature>
<gene>
    <name evidence="4" type="ORF">BV53_06765</name>
</gene>
<comment type="caution">
    <text evidence="4">The sequence shown here is derived from an EMBL/GenBank/DDBJ whole genome shotgun (WGS) entry which is preliminary data.</text>
</comment>
<name>A0A1T1CZ78_9SYNE</name>
<sequence length="82" mass="8474">MEEQMQGPLSPSCSACGHKDGKKKAAGRRWNRSACGVEHDQDTNAAKNVLAAGLAERLNAGGAGSRSSLTLPGLAAGIRLDR</sequence>
<dbReference type="EMBL" id="MWLE01000093">
    <property type="protein sequence ID" value="OOV33916.1"/>
    <property type="molecule type" value="Genomic_DNA"/>
</dbReference>
<evidence type="ECO:0000259" key="3">
    <source>
        <dbReference type="Pfam" id="PF07282"/>
    </source>
</evidence>
<evidence type="ECO:0000256" key="1">
    <source>
        <dbReference type="ARBA" id="ARBA00023125"/>
    </source>
</evidence>
<evidence type="ECO:0000256" key="2">
    <source>
        <dbReference type="SAM" id="MobiDB-lite"/>
    </source>
</evidence>
<evidence type="ECO:0000313" key="5">
    <source>
        <dbReference type="Proteomes" id="UP000242590"/>
    </source>
</evidence>
<dbReference type="AlphaFoldDB" id="A0A1T1CZ78"/>
<evidence type="ECO:0000313" key="4">
    <source>
        <dbReference type="EMBL" id="OOV33916.1"/>
    </source>
</evidence>
<organism evidence="4 5">
    <name type="scientific">Candidatus Synechococcus spongiarum LMB bulk15N</name>
    <dbReference type="NCBI Taxonomy" id="1943583"/>
    <lineage>
        <taxon>Bacteria</taxon>
        <taxon>Bacillati</taxon>
        <taxon>Cyanobacteriota</taxon>
        <taxon>Cyanophyceae</taxon>
        <taxon>Synechococcales</taxon>
        <taxon>Synechococcaceae</taxon>
        <taxon>Synechococcus</taxon>
    </lineage>
</organism>
<feature type="region of interest" description="Disordered" evidence="2">
    <location>
        <begin position="1"/>
        <end position="24"/>
    </location>
</feature>
<dbReference type="Pfam" id="PF07282">
    <property type="entry name" value="Cas12f1-like_TNB"/>
    <property type="match status" value="1"/>
</dbReference>
<dbReference type="Proteomes" id="UP000242590">
    <property type="component" value="Unassembled WGS sequence"/>
</dbReference>
<reference evidence="4 5" key="1">
    <citation type="submission" date="2017-02" db="EMBL/GenBank/DDBJ databases">
        <title>Draft Genome Sequences of 'Candidatus Synechococcus spongiarum', Cyanobacterial Symbionts of the Mediterranean Sponge Aplysina aerophoba from two locations.</title>
        <authorList>
            <person name="Slaby B.M."/>
            <person name="Hentschel U."/>
        </authorList>
    </citation>
    <scope>NUCLEOTIDE SEQUENCE [LARGE SCALE GENOMIC DNA]</scope>
    <source>
        <strain evidence="4">LMB bulk15N</strain>
    </source>
</reference>
<keyword evidence="1" id="KW-0238">DNA-binding</keyword>